<dbReference type="RefSeq" id="WP_188719231.1">
    <property type="nucleotide sequence ID" value="NZ_BMIF01000001.1"/>
</dbReference>
<evidence type="ECO:0000313" key="2">
    <source>
        <dbReference type="EMBL" id="GGA53563.1"/>
    </source>
</evidence>
<reference evidence="2" key="2">
    <citation type="submission" date="2020-09" db="EMBL/GenBank/DDBJ databases">
        <authorList>
            <person name="Sun Q."/>
            <person name="Zhou Y."/>
        </authorList>
    </citation>
    <scope>NUCLEOTIDE SEQUENCE</scope>
    <source>
        <strain evidence="2">CGMCC 1.15320</strain>
    </source>
</reference>
<dbReference type="Proteomes" id="UP000636264">
    <property type="component" value="Unassembled WGS sequence"/>
</dbReference>
<feature type="coiled-coil region" evidence="1">
    <location>
        <begin position="72"/>
        <end position="99"/>
    </location>
</feature>
<organism evidence="2 3">
    <name type="scientific">Nitratireductor aestuarii</name>
    <dbReference type="NCBI Taxonomy" id="1735103"/>
    <lineage>
        <taxon>Bacteria</taxon>
        <taxon>Pseudomonadati</taxon>
        <taxon>Pseudomonadota</taxon>
        <taxon>Alphaproteobacteria</taxon>
        <taxon>Hyphomicrobiales</taxon>
        <taxon>Phyllobacteriaceae</taxon>
        <taxon>Nitratireductor</taxon>
    </lineage>
</organism>
<accession>A0A916RET0</accession>
<proteinExistence type="predicted"/>
<comment type="caution">
    <text evidence="2">The sequence shown here is derived from an EMBL/GenBank/DDBJ whole genome shotgun (WGS) entry which is preliminary data.</text>
</comment>
<sequence>MRFSFRIRSPERDETTDEFRFEAILRAIRKEIAGVEKESAGLRARCEAARCSASFAFEALDYENSVEMETRIRSLSETLLQGERRLEELERQLRFLNQLEAEVLDFRSDAFAIRHPALNSRIASSLPNR</sequence>
<name>A0A916RET0_9HYPH</name>
<protein>
    <submittedName>
        <fullName evidence="2">Uncharacterized protein</fullName>
    </submittedName>
</protein>
<dbReference type="AlphaFoldDB" id="A0A916RET0"/>
<gene>
    <name evidence="2" type="ORF">GCM10011385_03800</name>
</gene>
<keyword evidence="1" id="KW-0175">Coiled coil</keyword>
<reference evidence="2" key="1">
    <citation type="journal article" date="2014" name="Int. J. Syst. Evol. Microbiol.">
        <title>Complete genome sequence of Corynebacterium casei LMG S-19264T (=DSM 44701T), isolated from a smear-ripened cheese.</title>
        <authorList>
            <consortium name="US DOE Joint Genome Institute (JGI-PGF)"/>
            <person name="Walter F."/>
            <person name="Albersmeier A."/>
            <person name="Kalinowski J."/>
            <person name="Ruckert C."/>
        </authorList>
    </citation>
    <scope>NUCLEOTIDE SEQUENCE</scope>
    <source>
        <strain evidence="2">CGMCC 1.15320</strain>
    </source>
</reference>
<dbReference type="EMBL" id="BMIF01000001">
    <property type="protein sequence ID" value="GGA53563.1"/>
    <property type="molecule type" value="Genomic_DNA"/>
</dbReference>
<evidence type="ECO:0000313" key="3">
    <source>
        <dbReference type="Proteomes" id="UP000636264"/>
    </source>
</evidence>
<keyword evidence="3" id="KW-1185">Reference proteome</keyword>
<evidence type="ECO:0000256" key="1">
    <source>
        <dbReference type="SAM" id="Coils"/>
    </source>
</evidence>